<keyword evidence="3" id="KW-1185">Reference proteome</keyword>
<proteinExistence type="predicted"/>
<evidence type="ECO:0000313" key="3">
    <source>
        <dbReference type="Proteomes" id="UP001497482"/>
    </source>
</evidence>
<organism evidence="2 3">
    <name type="scientific">Knipowitschia caucasica</name>
    <name type="common">Caucasian dwarf goby</name>
    <name type="synonym">Pomatoschistus caucasicus</name>
    <dbReference type="NCBI Taxonomy" id="637954"/>
    <lineage>
        <taxon>Eukaryota</taxon>
        <taxon>Metazoa</taxon>
        <taxon>Chordata</taxon>
        <taxon>Craniata</taxon>
        <taxon>Vertebrata</taxon>
        <taxon>Euteleostomi</taxon>
        <taxon>Actinopterygii</taxon>
        <taxon>Neopterygii</taxon>
        <taxon>Teleostei</taxon>
        <taxon>Neoteleostei</taxon>
        <taxon>Acanthomorphata</taxon>
        <taxon>Gobiaria</taxon>
        <taxon>Gobiiformes</taxon>
        <taxon>Gobioidei</taxon>
        <taxon>Gobiidae</taxon>
        <taxon>Gobiinae</taxon>
        <taxon>Knipowitschia</taxon>
    </lineage>
</organism>
<evidence type="ECO:0000313" key="2">
    <source>
        <dbReference type="EMBL" id="CAL1594628.1"/>
    </source>
</evidence>
<dbReference type="Proteomes" id="UP001497482">
    <property type="component" value="Chromosome 20"/>
</dbReference>
<evidence type="ECO:0000256" key="1">
    <source>
        <dbReference type="SAM" id="MobiDB-lite"/>
    </source>
</evidence>
<dbReference type="AlphaFoldDB" id="A0AAV2KX14"/>
<sequence>MFRSNATAAPPQWTQSLRRRGPVSVPNVRHRRLLPAASHRDGARRTEAGANGSKNITVQNSVRSPEEERAASARHMHSLDPRRDASVMARCERDGERDGEMRA</sequence>
<protein>
    <submittedName>
        <fullName evidence="2">Uncharacterized protein</fullName>
    </submittedName>
</protein>
<dbReference type="EMBL" id="OZ035842">
    <property type="protein sequence ID" value="CAL1594628.1"/>
    <property type="molecule type" value="Genomic_DNA"/>
</dbReference>
<feature type="compositionally biased region" description="Polar residues" evidence="1">
    <location>
        <begin position="1"/>
        <end position="16"/>
    </location>
</feature>
<feature type="compositionally biased region" description="Polar residues" evidence="1">
    <location>
        <begin position="52"/>
        <end position="63"/>
    </location>
</feature>
<gene>
    <name evidence="2" type="ORF">KC01_LOCUS23580</name>
</gene>
<feature type="compositionally biased region" description="Basic and acidic residues" evidence="1">
    <location>
        <begin position="64"/>
        <end position="103"/>
    </location>
</feature>
<reference evidence="2 3" key="1">
    <citation type="submission" date="2024-04" db="EMBL/GenBank/DDBJ databases">
        <authorList>
            <person name="Waldvogel A.-M."/>
            <person name="Schoenle A."/>
        </authorList>
    </citation>
    <scope>NUCLEOTIDE SEQUENCE [LARGE SCALE GENOMIC DNA]</scope>
</reference>
<feature type="region of interest" description="Disordered" evidence="1">
    <location>
        <begin position="1"/>
        <end position="103"/>
    </location>
</feature>
<feature type="compositionally biased region" description="Basic and acidic residues" evidence="1">
    <location>
        <begin position="38"/>
        <end position="47"/>
    </location>
</feature>
<accession>A0AAV2KX14</accession>
<name>A0AAV2KX14_KNICA</name>